<accession>S9U4B5</accession>
<dbReference type="AlphaFoldDB" id="S9U4B5"/>
<dbReference type="InterPro" id="IPR022039">
    <property type="entry name" value="MKT1_C"/>
</dbReference>
<gene>
    <name evidence="2" type="ORF">STCU_07453</name>
</gene>
<dbReference type="Pfam" id="PF12246">
    <property type="entry name" value="MKT1_C"/>
    <property type="match status" value="1"/>
</dbReference>
<evidence type="ECO:0000313" key="2">
    <source>
        <dbReference type="EMBL" id="EPY23793.1"/>
    </source>
</evidence>
<dbReference type="OrthoDB" id="17262at2759"/>
<dbReference type="EMBL" id="ATMH01007453">
    <property type="protein sequence ID" value="EPY23793.1"/>
    <property type="molecule type" value="Genomic_DNA"/>
</dbReference>
<feature type="domain" description="Post-transcriptional regulator MKT1 C-terminal" evidence="1">
    <location>
        <begin position="505"/>
        <end position="709"/>
    </location>
</feature>
<evidence type="ECO:0000259" key="1">
    <source>
        <dbReference type="Pfam" id="PF12246"/>
    </source>
</evidence>
<reference evidence="2 3" key="1">
    <citation type="journal article" date="2013" name="PLoS ONE">
        <title>Predicting the Proteins of Angomonas deanei, Strigomonas culicis and Their Respective Endosymbionts Reveals New Aspects of the Trypanosomatidae Family.</title>
        <authorList>
            <person name="Motta M.C."/>
            <person name="Martins A.C."/>
            <person name="de Souza S.S."/>
            <person name="Catta-Preta C.M."/>
            <person name="Silva R."/>
            <person name="Klein C.C."/>
            <person name="de Almeida L.G."/>
            <person name="de Lima Cunha O."/>
            <person name="Ciapina L.P."/>
            <person name="Brocchi M."/>
            <person name="Colabardini A.C."/>
            <person name="de Araujo Lima B."/>
            <person name="Machado C.R."/>
            <person name="de Almeida Soares C.M."/>
            <person name="Probst C.M."/>
            <person name="de Menezes C.B."/>
            <person name="Thompson C.E."/>
            <person name="Bartholomeu D.C."/>
            <person name="Gradia D.F."/>
            <person name="Pavoni D.P."/>
            <person name="Grisard E.C."/>
            <person name="Fantinatti-Garboggini F."/>
            <person name="Marchini F.K."/>
            <person name="Rodrigues-Luiz G.F."/>
            <person name="Wagner G."/>
            <person name="Goldman G.H."/>
            <person name="Fietto J.L."/>
            <person name="Elias M.C."/>
            <person name="Goldman M.H."/>
            <person name="Sagot M.F."/>
            <person name="Pereira M."/>
            <person name="Stoco P.H."/>
            <person name="de Mendonca-Neto R.P."/>
            <person name="Teixeira S.M."/>
            <person name="Maciel T.E."/>
            <person name="de Oliveira Mendes T.A."/>
            <person name="Urmenyi T.P."/>
            <person name="de Souza W."/>
            <person name="Schenkman S."/>
            <person name="de Vasconcelos A.T."/>
        </authorList>
    </citation>
    <scope>NUCLEOTIDE SEQUENCE [LARGE SCALE GENOMIC DNA]</scope>
</reference>
<dbReference type="Proteomes" id="UP000015354">
    <property type="component" value="Unassembled WGS sequence"/>
</dbReference>
<name>S9U4B5_9TRYP</name>
<organism evidence="2 3">
    <name type="scientific">Strigomonas culicis</name>
    <dbReference type="NCBI Taxonomy" id="28005"/>
    <lineage>
        <taxon>Eukaryota</taxon>
        <taxon>Discoba</taxon>
        <taxon>Euglenozoa</taxon>
        <taxon>Kinetoplastea</taxon>
        <taxon>Metakinetoplastina</taxon>
        <taxon>Trypanosomatida</taxon>
        <taxon>Trypanosomatidae</taxon>
        <taxon>Strigomonadinae</taxon>
        <taxon>Strigomonas</taxon>
    </lineage>
</organism>
<comment type="caution">
    <text evidence="2">The sequence shown here is derived from an EMBL/GenBank/DDBJ whole genome shotgun (WGS) entry which is preliminary data.</text>
</comment>
<proteinExistence type="predicted"/>
<evidence type="ECO:0000313" key="3">
    <source>
        <dbReference type="Proteomes" id="UP000015354"/>
    </source>
</evidence>
<keyword evidence="3" id="KW-1185">Reference proteome</keyword>
<protein>
    <recommendedName>
        <fullName evidence="1">Post-transcriptional regulator MKT1 C-terminal domain-containing protein</fullName>
    </recommendedName>
</protein>
<sequence>MYPRGQNVANGAPVVVAKAEEDSFKIFVEKNHLEKKGIPLSDLAKLPDTNCVCIGIDGVKVLNDITSSIREKNLLSMFTMSTPIATYEMVNNYCTLTGDLSTALSKQMKELKSLVIFDGCGFSPIAEFDPVAPIQPEGVLECNAHDSKTSVASVHENVKTLFAERFTIEDDLEGFIVRLVCGDCFPESYRAPYFAWSQLSANMAGSNKSISEVWGSLELLAFPGIDRVITNIDTQRETFDCVTREAVLAAVCRTSPKCTVNDLRPAILFSSKNKAFRVKGFSQPFAELCGKIAAQGASTFVNKEDLKMEQRILLQRNLSALASPVAFRDGTIVPLNMVYNEAKPPITIRNTFGRPLAPLTYYLMMRGPLVPAPFATLSQVCVANDWPLVDTSTYRKAAERLLPLRVQMVYQYFLHMKEMKPPLRWLRQYMVVKDKPNDRRWSPIESPPPIELAMWNLSDPPLAQDTQPYFSNVLVYSENGTHDIANCILPDLHSTVACALLQSIDLLGYFTHSMEGAEQSGLGTYAEALSHFDCPTLSEYGVLLIELIRTETLTDAPIQLKHNAPPRSYLPGLRFAARVLSIIPITVAAEWTGPFDPEIAAFAMCSRLVNQSLRVLTEVISSLLFTQGRTNLPISQFNNVVALLPFKCPVEIAAGNVMMFILSNRNCDIGHIKAAFPELGNLEYDLSILFWFWTMAYRALSVLHDDEYLETVLDQAHGLVRDAAFRLCPSRDIRNWFMDAEHIVQECRAAYELGMQQAAAEEAPGDMGMPPPADHHINMGVNARSVDPRYTGSFYQPNSGYQ</sequence>